<dbReference type="GeneID" id="90994920"/>
<accession>A0A1M4SBF8</accession>
<dbReference type="EMBL" id="FQTY01000001">
    <property type="protein sequence ID" value="SHE29536.1"/>
    <property type="molecule type" value="Genomic_DNA"/>
</dbReference>
<dbReference type="STRING" id="1123404.SAMN02745784_00227"/>
<organism evidence="2 3">
    <name type="scientific">Tissierella praeacuta DSM 18095</name>
    <dbReference type="NCBI Taxonomy" id="1123404"/>
    <lineage>
        <taxon>Bacteria</taxon>
        <taxon>Bacillati</taxon>
        <taxon>Bacillota</taxon>
        <taxon>Tissierellia</taxon>
        <taxon>Tissierellales</taxon>
        <taxon>Tissierellaceae</taxon>
        <taxon>Tissierella</taxon>
    </lineage>
</organism>
<reference evidence="3" key="1">
    <citation type="submission" date="2016-11" db="EMBL/GenBank/DDBJ databases">
        <authorList>
            <person name="Varghese N."/>
            <person name="Submissions S."/>
        </authorList>
    </citation>
    <scope>NUCLEOTIDE SEQUENCE [LARGE SCALE GENOMIC DNA]</scope>
    <source>
        <strain evidence="3">DSM 18095</strain>
    </source>
</reference>
<evidence type="ECO:0000256" key="1">
    <source>
        <dbReference type="SAM" id="SignalP"/>
    </source>
</evidence>
<dbReference type="InterPro" id="IPR014247">
    <property type="entry name" value="Spore_lipoprot_YhcN/YlaJ"/>
</dbReference>
<dbReference type="Pfam" id="PF09580">
    <property type="entry name" value="Spore_YhcN_YlaJ"/>
    <property type="match status" value="1"/>
</dbReference>
<proteinExistence type="predicted"/>
<dbReference type="GO" id="GO:0030435">
    <property type="term" value="P:sporulation resulting in formation of a cellular spore"/>
    <property type="evidence" value="ECO:0007669"/>
    <property type="project" value="InterPro"/>
</dbReference>
<feature type="signal peptide" evidence="1">
    <location>
        <begin position="1"/>
        <end position="20"/>
    </location>
</feature>
<dbReference type="PROSITE" id="PS51257">
    <property type="entry name" value="PROKAR_LIPOPROTEIN"/>
    <property type="match status" value="1"/>
</dbReference>
<dbReference type="RefSeq" id="WP_072971945.1">
    <property type="nucleotide sequence ID" value="NZ_FQTY01000001.1"/>
</dbReference>
<keyword evidence="1" id="KW-0732">Signal</keyword>
<protein>
    <submittedName>
        <fullName evidence="2">Sporulation lipoprotein, YhcN/YlaJ family</fullName>
    </submittedName>
</protein>
<evidence type="ECO:0000313" key="2">
    <source>
        <dbReference type="EMBL" id="SHE29536.1"/>
    </source>
</evidence>
<dbReference type="InterPro" id="IPR019076">
    <property type="entry name" value="Spore_lipoprot_YhcN/YlaJ-like"/>
</dbReference>
<dbReference type="AlphaFoldDB" id="A0A1M4SBF8"/>
<keyword evidence="2" id="KW-0449">Lipoprotein</keyword>
<gene>
    <name evidence="2" type="ORF">SAMN02745784_00227</name>
</gene>
<dbReference type="NCBIfam" id="TIGR02898">
    <property type="entry name" value="spore_YhcN_YlaJ"/>
    <property type="match status" value="1"/>
</dbReference>
<evidence type="ECO:0000313" key="3">
    <source>
        <dbReference type="Proteomes" id="UP000184114"/>
    </source>
</evidence>
<dbReference type="Proteomes" id="UP000184114">
    <property type="component" value="Unassembled WGS sequence"/>
</dbReference>
<keyword evidence="3" id="KW-1185">Reference proteome</keyword>
<feature type="chain" id="PRO_5013268256" evidence="1">
    <location>
        <begin position="21"/>
        <end position="228"/>
    </location>
</feature>
<name>A0A1M4SBF8_9FIRM</name>
<sequence length="228" mass="25240">MKKNKIMTLGLSIALIIAMAGCTPKGTNMRNMSTQTRLYDNNVNNRWMTNAPFNARDRLNTNLNNGMVRNNSYLNDGVLRDNNYLNNNVVRDNTLTNDNIMRNRTNLDSGMITNDISQLSTRADAIARRVTALPEVTGASVIVHGNTAIVGCDVRGNTNNAISSNLKQKVEAAVKTADRNIKKVSVTSDPSLYSRIRTMSTSIGNGHPISNFTRDIEDILRRITSPIR</sequence>